<comment type="cofactor">
    <cofactor evidence="14">
        <name>heme</name>
        <dbReference type="ChEBI" id="CHEBI:30413"/>
    </cofactor>
</comment>
<dbReference type="PRINTS" id="PR00385">
    <property type="entry name" value="P450"/>
</dbReference>
<evidence type="ECO:0000256" key="4">
    <source>
        <dbReference type="ARBA" id="ARBA00022692"/>
    </source>
</evidence>
<dbReference type="GO" id="GO:0020037">
    <property type="term" value="F:heme binding"/>
    <property type="evidence" value="ECO:0007669"/>
    <property type="project" value="InterPro"/>
</dbReference>
<evidence type="ECO:0000256" key="7">
    <source>
        <dbReference type="ARBA" id="ARBA00023002"/>
    </source>
</evidence>
<keyword evidence="8 14" id="KW-0408">Iron</keyword>
<evidence type="ECO:0000256" key="6">
    <source>
        <dbReference type="ARBA" id="ARBA00022989"/>
    </source>
</evidence>
<keyword evidence="6" id="KW-1133">Transmembrane helix</keyword>
<reference evidence="16" key="1">
    <citation type="journal article" date="2023" name="GigaByte">
        <title>Genome assembly of the bearded iris, Iris pallida Lam.</title>
        <authorList>
            <person name="Bruccoleri R.E."/>
            <person name="Oakeley E.J."/>
            <person name="Faust A.M.E."/>
            <person name="Altorfer M."/>
            <person name="Dessus-Babus S."/>
            <person name="Burckhardt D."/>
            <person name="Oertli M."/>
            <person name="Naumann U."/>
            <person name="Petersen F."/>
            <person name="Wong J."/>
        </authorList>
    </citation>
    <scope>NUCLEOTIDE SEQUENCE</scope>
    <source>
        <strain evidence="16">GSM-AAB239-AS_SAM_17_03QT</strain>
    </source>
</reference>
<evidence type="ECO:0000256" key="14">
    <source>
        <dbReference type="PIRSR" id="PIRSR602401-1"/>
    </source>
</evidence>
<dbReference type="GO" id="GO:0005506">
    <property type="term" value="F:iron ion binding"/>
    <property type="evidence" value="ECO:0007669"/>
    <property type="project" value="InterPro"/>
</dbReference>
<dbReference type="AlphaFoldDB" id="A0AAX6EEM9"/>
<dbReference type="FunFam" id="1.10.630.10:FF:000044">
    <property type="entry name" value="Cytochrome P450"/>
    <property type="match status" value="1"/>
</dbReference>
<keyword evidence="3 14" id="KW-0349">Heme</keyword>
<dbReference type="InterPro" id="IPR036396">
    <property type="entry name" value="Cyt_P450_sf"/>
</dbReference>
<evidence type="ECO:0000313" key="17">
    <source>
        <dbReference type="Proteomes" id="UP001140949"/>
    </source>
</evidence>
<evidence type="ECO:0000256" key="3">
    <source>
        <dbReference type="ARBA" id="ARBA00022617"/>
    </source>
</evidence>
<dbReference type="Pfam" id="PF00067">
    <property type="entry name" value="p450"/>
    <property type="match status" value="1"/>
</dbReference>
<dbReference type="EMBL" id="JANAVB010037416">
    <property type="protein sequence ID" value="KAJ6802410.1"/>
    <property type="molecule type" value="Genomic_DNA"/>
</dbReference>
<dbReference type="GO" id="GO:0016705">
    <property type="term" value="F:oxidoreductase activity, acting on paired donors, with incorporation or reduction of molecular oxygen"/>
    <property type="evidence" value="ECO:0007669"/>
    <property type="project" value="InterPro"/>
</dbReference>
<dbReference type="InterPro" id="IPR017972">
    <property type="entry name" value="Cyt_P450_CS"/>
</dbReference>
<dbReference type="Proteomes" id="UP001140949">
    <property type="component" value="Unassembled WGS sequence"/>
</dbReference>
<evidence type="ECO:0000256" key="13">
    <source>
        <dbReference type="ARBA" id="ARBA00049170"/>
    </source>
</evidence>
<evidence type="ECO:0000256" key="9">
    <source>
        <dbReference type="ARBA" id="ARBA00023033"/>
    </source>
</evidence>
<dbReference type="GO" id="GO:0016020">
    <property type="term" value="C:membrane"/>
    <property type="evidence" value="ECO:0007669"/>
    <property type="project" value="UniProtKB-SubCell"/>
</dbReference>
<evidence type="ECO:0000256" key="2">
    <source>
        <dbReference type="ARBA" id="ARBA00010617"/>
    </source>
</evidence>
<dbReference type="Gene3D" id="1.10.630.10">
    <property type="entry name" value="Cytochrome P450"/>
    <property type="match status" value="1"/>
</dbReference>
<dbReference type="SUPFAM" id="SSF48264">
    <property type="entry name" value="Cytochrome P450"/>
    <property type="match status" value="1"/>
</dbReference>
<keyword evidence="9 15" id="KW-0503">Monooxygenase</keyword>
<comment type="catalytic activity">
    <reaction evidence="12">
        <text>4'-O-methylnorbelladine + reduced [NADPH--hemoprotein reductase] + O2 = (10bS,4aR)-noroxomaritidine + oxidized [NADPH--hemoprotein reductase] + 2 H2O + H(+)</text>
        <dbReference type="Rhea" id="RHEA:51264"/>
        <dbReference type="Rhea" id="RHEA-COMP:11964"/>
        <dbReference type="Rhea" id="RHEA-COMP:11965"/>
        <dbReference type="ChEBI" id="CHEBI:15377"/>
        <dbReference type="ChEBI" id="CHEBI:15378"/>
        <dbReference type="ChEBI" id="CHEBI:15379"/>
        <dbReference type="ChEBI" id="CHEBI:57618"/>
        <dbReference type="ChEBI" id="CHEBI:58210"/>
        <dbReference type="ChEBI" id="CHEBI:133993"/>
        <dbReference type="ChEBI" id="CHEBI:133996"/>
        <dbReference type="EC" id="1.14.19.50"/>
    </reaction>
</comment>
<comment type="caution">
    <text evidence="16">The sequence shown here is derived from an EMBL/GenBank/DDBJ whole genome shotgun (WGS) entry which is preliminary data.</text>
</comment>
<evidence type="ECO:0000256" key="5">
    <source>
        <dbReference type="ARBA" id="ARBA00022723"/>
    </source>
</evidence>
<organism evidence="16 17">
    <name type="scientific">Iris pallida</name>
    <name type="common">Sweet iris</name>
    <dbReference type="NCBI Taxonomy" id="29817"/>
    <lineage>
        <taxon>Eukaryota</taxon>
        <taxon>Viridiplantae</taxon>
        <taxon>Streptophyta</taxon>
        <taxon>Embryophyta</taxon>
        <taxon>Tracheophyta</taxon>
        <taxon>Spermatophyta</taxon>
        <taxon>Magnoliopsida</taxon>
        <taxon>Liliopsida</taxon>
        <taxon>Asparagales</taxon>
        <taxon>Iridaceae</taxon>
        <taxon>Iridoideae</taxon>
        <taxon>Irideae</taxon>
        <taxon>Iris</taxon>
    </lineage>
</organism>
<dbReference type="EC" id="1.14.19.50" evidence="11"/>
<evidence type="ECO:0000256" key="8">
    <source>
        <dbReference type="ARBA" id="ARBA00023004"/>
    </source>
</evidence>
<dbReference type="GO" id="GO:0004497">
    <property type="term" value="F:monooxygenase activity"/>
    <property type="evidence" value="ECO:0007669"/>
    <property type="project" value="UniProtKB-KW"/>
</dbReference>
<keyword evidence="7 15" id="KW-0560">Oxidoreductase</keyword>
<dbReference type="PANTHER" id="PTHR24296">
    <property type="entry name" value="CYTOCHROME P450"/>
    <property type="match status" value="1"/>
</dbReference>
<evidence type="ECO:0000256" key="15">
    <source>
        <dbReference type="RuleBase" id="RU000461"/>
    </source>
</evidence>
<keyword evidence="10" id="KW-0472">Membrane</keyword>
<proteinExistence type="inferred from homology"/>
<keyword evidence="17" id="KW-1185">Reference proteome</keyword>
<keyword evidence="5 14" id="KW-0479">Metal-binding</keyword>
<reference evidence="16" key="2">
    <citation type="submission" date="2023-04" db="EMBL/GenBank/DDBJ databases">
        <authorList>
            <person name="Bruccoleri R.E."/>
            <person name="Oakeley E.J."/>
            <person name="Faust A.-M."/>
            <person name="Dessus-Babus S."/>
            <person name="Altorfer M."/>
            <person name="Burckhardt D."/>
            <person name="Oertli M."/>
            <person name="Naumann U."/>
            <person name="Petersen F."/>
            <person name="Wong J."/>
        </authorList>
    </citation>
    <scope>NUCLEOTIDE SEQUENCE</scope>
    <source>
        <strain evidence="16">GSM-AAB239-AS_SAM_17_03QT</strain>
        <tissue evidence="16">Leaf</tissue>
    </source>
</reference>
<protein>
    <recommendedName>
        <fullName evidence="11">noroxomaritidine synthase</fullName>
        <ecNumber evidence="11">1.14.19.50</ecNumber>
    </recommendedName>
</protein>
<dbReference type="PRINTS" id="PR00463">
    <property type="entry name" value="EP450I"/>
</dbReference>
<dbReference type="GO" id="GO:0006629">
    <property type="term" value="P:lipid metabolic process"/>
    <property type="evidence" value="ECO:0007669"/>
    <property type="project" value="UniProtKB-ARBA"/>
</dbReference>
<evidence type="ECO:0000313" key="16">
    <source>
        <dbReference type="EMBL" id="KAJ6802410.1"/>
    </source>
</evidence>
<sequence length="509" mass="57561">MVALLLPSLSDVAVAMLLLFLWSAAVNRATSKGPMLWPVLGIIPTVVANLPNIYQWATDSLSRAGGSFRFRGMWFGRCYGVVTVDPAAVEHVLKTRFANFPKGRYYRERFSDFLGDGIFNADGEAWRDQRRAATAEMHSARFAEHSAGLVAELVSRKLLVLLDSKAKDDSVVDLQDVFLRFTFDNICATALGVDPGCLEVGLPEVEFAGAFEQATELTLFRFVVPPFVWKIMKLLDVGTERRLRLALRVVHEFAERAVRERRALQAREGLGGRSDLLSRLMDRTEPRRFSDTFLKDFCVSFILAGRDTSSVALAWFFWLLHRHPRVERRILEELSSVVGAGSADAALSVEQLKKMDYLHAALTETLRLYPPVPTDFKEVLEDDVLPDGTEVRKGARVIFSMYSMARTEAVWGEDCGEFRPERWMRDGAFAEESQFRFPVFNGGPRLCVGKRFAYVQMKMVAAAMLARYRVEVAMAEEEVVPKMTTTLYMRSGLRVRVRRRESLLPTDRG</sequence>
<feature type="binding site" description="axial binding residue" evidence="14">
    <location>
        <position position="447"/>
    </location>
    <ligand>
        <name>heme</name>
        <dbReference type="ChEBI" id="CHEBI:30413"/>
    </ligand>
    <ligandPart>
        <name>Fe</name>
        <dbReference type="ChEBI" id="CHEBI:18248"/>
    </ligandPart>
</feature>
<dbReference type="PROSITE" id="PS00086">
    <property type="entry name" value="CYTOCHROME_P450"/>
    <property type="match status" value="1"/>
</dbReference>
<comment type="subcellular location">
    <subcellularLocation>
        <location evidence="1">Membrane</location>
        <topology evidence="1">Single-pass membrane protein</topology>
    </subcellularLocation>
</comment>
<dbReference type="InterPro" id="IPR001128">
    <property type="entry name" value="Cyt_P450"/>
</dbReference>
<evidence type="ECO:0000256" key="11">
    <source>
        <dbReference type="ARBA" id="ARBA00039071"/>
    </source>
</evidence>
<evidence type="ECO:0000256" key="1">
    <source>
        <dbReference type="ARBA" id="ARBA00004167"/>
    </source>
</evidence>
<comment type="catalytic activity">
    <reaction evidence="13">
        <text>4'-O-methylnorbelladine + reduced [NADPH--hemoprotein reductase] + O2 = (10bR,4aS)-noroxomaritidine + oxidized [NADPH--hemoprotein reductase] + 2 H2O + H(+)</text>
        <dbReference type="Rhea" id="RHEA:51260"/>
        <dbReference type="Rhea" id="RHEA-COMP:11964"/>
        <dbReference type="Rhea" id="RHEA-COMP:11965"/>
        <dbReference type="ChEBI" id="CHEBI:15377"/>
        <dbReference type="ChEBI" id="CHEBI:15378"/>
        <dbReference type="ChEBI" id="CHEBI:15379"/>
        <dbReference type="ChEBI" id="CHEBI:57618"/>
        <dbReference type="ChEBI" id="CHEBI:58210"/>
        <dbReference type="ChEBI" id="CHEBI:133993"/>
        <dbReference type="ChEBI" id="CHEBI:133995"/>
        <dbReference type="EC" id="1.14.19.50"/>
    </reaction>
</comment>
<gene>
    <name evidence="16" type="ORF">M6B38_195445</name>
</gene>
<evidence type="ECO:0000256" key="12">
    <source>
        <dbReference type="ARBA" id="ARBA00048529"/>
    </source>
</evidence>
<dbReference type="CDD" id="cd11064">
    <property type="entry name" value="CYP86A"/>
    <property type="match status" value="1"/>
</dbReference>
<comment type="similarity">
    <text evidence="2 15">Belongs to the cytochrome P450 family.</text>
</comment>
<keyword evidence="4" id="KW-0812">Transmembrane</keyword>
<name>A0AAX6EEM9_IRIPA</name>
<dbReference type="InterPro" id="IPR002401">
    <property type="entry name" value="Cyt_P450_E_grp-I"/>
</dbReference>
<accession>A0AAX6EEM9</accession>
<evidence type="ECO:0000256" key="10">
    <source>
        <dbReference type="ARBA" id="ARBA00023136"/>
    </source>
</evidence>